<keyword evidence="8" id="KW-1185">Reference proteome</keyword>
<dbReference type="AlphaFoldDB" id="A0AAD3TQ62"/>
<comment type="caution">
    <text evidence="7">The sequence shown here is derived from an EMBL/GenBank/DDBJ whole genome shotgun (WGS) entry which is preliminary data.</text>
</comment>
<feature type="binding site" evidence="5">
    <location>
        <position position="375"/>
    </location>
    <ligand>
        <name>Fe cation</name>
        <dbReference type="ChEBI" id="CHEBI:24875"/>
        <note>catalytic</note>
    </ligand>
</feature>
<keyword evidence="4 5" id="KW-0408">Iron</keyword>
<reference evidence="7" key="2">
    <citation type="submission" date="2023-06" db="EMBL/GenBank/DDBJ databases">
        <authorList>
            <person name="Kobayashi Y."/>
            <person name="Kayamori A."/>
            <person name="Aoki K."/>
            <person name="Shiwa Y."/>
            <person name="Fujita N."/>
            <person name="Sugita T."/>
            <person name="Iwasaki W."/>
            <person name="Tanaka N."/>
            <person name="Takashima M."/>
        </authorList>
    </citation>
    <scope>NUCLEOTIDE SEQUENCE</scope>
    <source>
        <strain evidence="7">HIS016</strain>
    </source>
</reference>
<dbReference type="EMBL" id="BTCM01000001">
    <property type="protein sequence ID" value="GMK54689.1"/>
    <property type="molecule type" value="Genomic_DNA"/>
</dbReference>
<evidence type="ECO:0000256" key="3">
    <source>
        <dbReference type="ARBA" id="ARBA00023002"/>
    </source>
</evidence>
<gene>
    <name evidence="7" type="ORF">CspeluHIS016_0112750</name>
</gene>
<evidence type="ECO:0000313" key="8">
    <source>
        <dbReference type="Proteomes" id="UP001222932"/>
    </source>
</evidence>
<evidence type="ECO:0000259" key="6">
    <source>
        <dbReference type="PROSITE" id="PS51471"/>
    </source>
</evidence>
<evidence type="ECO:0000256" key="1">
    <source>
        <dbReference type="ARBA" id="ARBA00022723"/>
    </source>
</evidence>
<dbReference type="Proteomes" id="UP001222932">
    <property type="component" value="Unassembled WGS sequence"/>
</dbReference>
<keyword evidence="1 5" id="KW-0479">Metal-binding</keyword>
<keyword evidence="2" id="KW-0223">Dioxygenase</keyword>
<evidence type="ECO:0000256" key="2">
    <source>
        <dbReference type="ARBA" id="ARBA00022964"/>
    </source>
</evidence>
<evidence type="ECO:0000256" key="4">
    <source>
        <dbReference type="ARBA" id="ARBA00023004"/>
    </source>
</evidence>
<evidence type="ECO:0000256" key="5">
    <source>
        <dbReference type="PIRSR" id="PIRSR604574-2"/>
    </source>
</evidence>
<name>A0AAD3TQ62_9TREE</name>
<sequence>MANVHPAFRQAEKHFKNRATHALPALRDVPPALCRPVLDLSRPDSCEDDEVWLAGWWGRMYEPPVAGRKPRKARDRPRGERAPLPDLQAEGIRTITLADGRVGYVVSEAGCVLIPGYLDAEAQEALLTASLAEYTRPPNPLSLGTHYALPPNMFELYASAPDTLVRPRHLELEEEERSARAEEAQRTAGTRPLIETAPAFTMGFDEVKRRNATWTGDAMSLKAGTKSVDALMKEMRWANLGWVYQWSTKSYDFSTDTPIPFPPDLSQQCREVVGIVPWVDVYADIEAESLPNFAAWSEDYEPDTGIVNFYQRNDTLMAHVDRSELDNSRPLVSISLGHAALFLLGSGDRADPPRPLILRSGDVLIMSGRGRQAYHGVPRILEDSLPAHLRPREDDSPTLAAVKRWISTARINVNARQVFPPGFKRLA</sequence>
<reference evidence="7" key="1">
    <citation type="journal article" date="2023" name="BMC Genomics">
        <title>Chromosome-level genome assemblies of Cutaneotrichosporon spp. (Trichosporonales, Basidiomycota) reveal imbalanced evolution between nucleotide sequences and chromosome synteny.</title>
        <authorList>
            <person name="Kobayashi Y."/>
            <person name="Kayamori A."/>
            <person name="Aoki K."/>
            <person name="Shiwa Y."/>
            <person name="Matsutani M."/>
            <person name="Fujita N."/>
            <person name="Sugita T."/>
            <person name="Iwasaki W."/>
            <person name="Tanaka N."/>
            <person name="Takashima M."/>
        </authorList>
    </citation>
    <scope>NUCLEOTIDE SEQUENCE</scope>
    <source>
        <strain evidence="7">HIS016</strain>
    </source>
</reference>
<dbReference type="PANTHER" id="PTHR16557:SF2">
    <property type="entry name" value="NUCLEIC ACID DIOXYGENASE ALKBH1"/>
    <property type="match status" value="1"/>
</dbReference>
<feature type="domain" description="Fe2OG dioxygenase" evidence="6">
    <location>
        <begin position="301"/>
        <end position="413"/>
    </location>
</feature>
<accession>A0AAD3TQ62</accession>
<evidence type="ECO:0000313" key="7">
    <source>
        <dbReference type="EMBL" id="GMK54689.1"/>
    </source>
</evidence>
<dbReference type="InterPro" id="IPR005123">
    <property type="entry name" value="Oxoglu/Fe-dep_dioxygenase_dom"/>
</dbReference>
<proteinExistence type="predicted"/>
<protein>
    <recommendedName>
        <fullName evidence="6">Fe2OG dioxygenase domain-containing protein</fullName>
    </recommendedName>
</protein>
<dbReference type="SUPFAM" id="SSF51197">
    <property type="entry name" value="Clavaminate synthase-like"/>
    <property type="match status" value="1"/>
</dbReference>
<dbReference type="InterPro" id="IPR027450">
    <property type="entry name" value="AlkB-like"/>
</dbReference>
<dbReference type="Gene3D" id="2.60.120.590">
    <property type="entry name" value="Alpha-ketoglutarate-dependent dioxygenase AlkB-like"/>
    <property type="match status" value="1"/>
</dbReference>
<organism evidence="7 8">
    <name type="scientific">Cutaneotrichosporon spelunceum</name>
    <dbReference type="NCBI Taxonomy" id="1672016"/>
    <lineage>
        <taxon>Eukaryota</taxon>
        <taxon>Fungi</taxon>
        <taxon>Dikarya</taxon>
        <taxon>Basidiomycota</taxon>
        <taxon>Agaricomycotina</taxon>
        <taxon>Tremellomycetes</taxon>
        <taxon>Trichosporonales</taxon>
        <taxon>Trichosporonaceae</taxon>
        <taxon>Cutaneotrichosporon</taxon>
    </lineage>
</organism>
<dbReference type="GO" id="GO:0005737">
    <property type="term" value="C:cytoplasm"/>
    <property type="evidence" value="ECO:0007669"/>
    <property type="project" value="TreeGrafter"/>
</dbReference>
<dbReference type="GO" id="GO:0005634">
    <property type="term" value="C:nucleus"/>
    <property type="evidence" value="ECO:0007669"/>
    <property type="project" value="TreeGrafter"/>
</dbReference>
<dbReference type="GO" id="GO:0051213">
    <property type="term" value="F:dioxygenase activity"/>
    <property type="evidence" value="ECO:0007669"/>
    <property type="project" value="UniProtKB-KW"/>
</dbReference>
<feature type="binding site" evidence="5">
    <location>
        <position position="319"/>
    </location>
    <ligand>
        <name>Fe cation</name>
        <dbReference type="ChEBI" id="CHEBI:24875"/>
        <note>catalytic</note>
    </ligand>
</feature>
<dbReference type="PROSITE" id="PS51471">
    <property type="entry name" value="FE2OG_OXY"/>
    <property type="match status" value="1"/>
</dbReference>
<keyword evidence="3" id="KW-0560">Oxidoreductase</keyword>
<comment type="cofactor">
    <cofactor evidence="5">
        <name>Fe(2+)</name>
        <dbReference type="ChEBI" id="CHEBI:29033"/>
    </cofactor>
    <text evidence="5">Binds 1 Fe(2+) ion per subunit.</text>
</comment>
<dbReference type="Pfam" id="PF13532">
    <property type="entry name" value="2OG-FeII_Oxy_2"/>
    <property type="match status" value="1"/>
</dbReference>
<feature type="binding site" evidence="5">
    <location>
        <position position="321"/>
    </location>
    <ligand>
        <name>Fe cation</name>
        <dbReference type="ChEBI" id="CHEBI:24875"/>
        <note>catalytic</note>
    </ligand>
</feature>
<dbReference type="GO" id="GO:0046872">
    <property type="term" value="F:metal ion binding"/>
    <property type="evidence" value="ECO:0007669"/>
    <property type="project" value="UniProtKB-KW"/>
</dbReference>
<dbReference type="InterPro" id="IPR037151">
    <property type="entry name" value="AlkB-like_sf"/>
</dbReference>
<dbReference type="PANTHER" id="PTHR16557">
    <property type="entry name" value="ALKYLATED DNA REPAIR PROTEIN ALKB-RELATED"/>
    <property type="match status" value="1"/>
</dbReference>
<dbReference type="InterPro" id="IPR004574">
    <property type="entry name" value="Alkb"/>
</dbReference>